<dbReference type="InterPro" id="IPR029058">
    <property type="entry name" value="AB_hydrolase_fold"/>
</dbReference>
<evidence type="ECO:0000313" key="4">
    <source>
        <dbReference type="Proteomes" id="UP000594205"/>
    </source>
</evidence>
<dbReference type="Pfam" id="PF02129">
    <property type="entry name" value="Peptidase_S15"/>
    <property type="match status" value="1"/>
</dbReference>
<dbReference type="InterPro" id="IPR008979">
    <property type="entry name" value="Galactose-bd-like_sf"/>
</dbReference>
<dbReference type="EMBL" id="CP063373">
    <property type="protein sequence ID" value="QOV33148.1"/>
    <property type="molecule type" value="Genomic_DNA"/>
</dbReference>
<dbReference type="Gene3D" id="3.40.50.1820">
    <property type="entry name" value="alpha/beta hydrolase"/>
    <property type="match status" value="1"/>
</dbReference>
<dbReference type="Gene3D" id="1.10.3020.10">
    <property type="entry name" value="alpha-amino acid ester hydrolase ( Helical cap domain)"/>
    <property type="match status" value="1"/>
</dbReference>
<dbReference type="InterPro" id="IPR000383">
    <property type="entry name" value="Xaa-Pro-like_dom"/>
</dbReference>
<organism evidence="3 4">
    <name type="scientific">Streptomyces ferrugineus</name>
    <dbReference type="NCBI Taxonomy" id="1413221"/>
    <lineage>
        <taxon>Bacteria</taxon>
        <taxon>Bacillati</taxon>
        <taxon>Actinomycetota</taxon>
        <taxon>Actinomycetes</taxon>
        <taxon>Kitasatosporales</taxon>
        <taxon>Streptomycetaceae</taxon>
        <taxon>Streptomyces</taxon>
    </lineage>
</organism>
<dbReference type="Gene3D" id="2.60.120.260">
    <property type="entry name" value="Galactose-binding domain-like"/>
    <property type="match status" value="1"/>
</dbReference>
<dbReference type="NCBIfam" id="TIGR00976">
    <property type="entry name" value="CocE_NonD"/>
    <property type="match status" value="2"/>
</dbReference>
<evidence type="ECO:0000259" key="2">
    <source>
        <dbReference type="SMART" id="SM00939"/>
    </source>
</evidence>
<feature type="domain" description="Xaa-Pro dipeptidyl-peptidase C-terminal" evidence="2">
    <location>
        <begin position="318"/>
        <end position="549"/>
    </location>
</feature>
<dbReference type="AlphaFoldDB" id="A0A7M2SCD4"/>
<evidence type="ECO:0000256" key="1">
    <source>
        <dbReference type="ARBA" id="ARBA00022801"/>
    </source>
</evidence>
<sequence>MSFTIVETMTSEPPSEHAREHMVAMRDGVELATDVYLPDGATAHSAILVRTCYDKSSRYTALTFEAEYYRSRGFAFVTQDVRGKFRSGGETLPYAHDVADGYDTVEWIIRQPWSNGRVGVTGQSYYGFTTWAAVASGHPAIRAAVPMVTGIDMGAGHVGAQWSQQVPYLAGLNDLLQIWTDHHGYLAEINWGADSVENIVAAARARIGECRAASRMLERSVDQGWYNPYGDRHPYHTTAIPILHWQNWYDPGLAPLGLRDWRHFRSLAGERDLHFLRVGSADHSGYLLEDVGAGDARNPYLSESALAEKIETECGEVADFFDEHLNGVRPSTPRPRARWHVGHVGWQSSPEYPPPSEPLTFHLSAGGTDVHALNRDPDADTTSLTWTHDPDHPVPSSTDIEAIWYLLAAYPDERDLAERPDVLTFRTEPLTEHLDFAGQPVLTGHVSFSAPSTHVFAKLQDVHPDGTTRPISWGRAVLSARAGDALTLALDDNAYRLRRGHRLQLQIQSSDFPHSVVHPGSDANPWLTTQRTPSTHSLGVGGIAGARLVLPTITVTEDPDEEHQ</sequence>
<dbReference type="SUPFAM" id="SSF49785">
    <property type="entry name" value="Galactose-binding domain-like"/>
    <property type="match status" value="1"/>
</dbReference>
<evidence type="ECO:0000313" key="3">
    <source>
        <dbReference type="EMBL" id="QOV33148.1"/>
    </source>
</evidence>
<dbReference type="Pfam" id="PF08530">
    <property type="entry name" value="PepX_C"/>
    <property type="match status" value="1"/>
</dbReference>
<dbReference type="KEGG" id="sfeu:IM697_23095"/>
<keyword evidence="4" id="KW-1185">Reference proteome</keyword>
<gene>
    <name evidence="3" type="ORF">IM697_23095</name>
</gene>
<proteinExistence type="predicted"/>
<dbReference type="SUPFAM" id="SSF53474">
    <property type="entry name" value="alpha/beta-Hydrolases"/>
    <property type="match status" value="1"/>
</dbReference>
<reference evidence="3 4" key="1">
    <citation type="submission" date="2020-10" db="EMBL/GenBank/DDBJ databases">
        <title>Streptomyces ferrugineus complate genome analysis.</title>
        <authorList>
            <person name="Anwar N."/>
        </authorList>
    </citation>
    <scope>NUCLEOTIDE SEQUENCE [LARGE SCALE GENOMIC DNA]</scope>
    <source>
        <strain evidence="3 4">CCTCC AA2014009</strain>
    </source>
</reference>
<accession>A0A7M2SCD4</accession>
<dbReference type="InterPro" id="IPR005674">
    <property type="entry name" value="CocE/Ser_esterase"/>
</dbReference>
<keyword evidence="1 3" id="KW-0378">Hydrolase</keyword>
<dbReference type="RefSeq" id="WP_194037827.1">
    <property type="nucleotide sequence ID" value="NZ_CP063373.1"/>
</dbReference>
<protein>
    <submittedName>
        <fullName evidence="3">CocE/NonD family hydrolase</fullName>
    </submittedName>
</protein>
<dbReference type="SMART" id="SM00939">
    <property type="entry name" value="PepX_C"/>
    <property type="match status" value="1"/>
</dbReference>
<name>A0A7M2SCD4_9ACTN</name>
<dbReference type="Proteomes" id="UP000594205">
    <property type="component" value="Chromosome"/>
</dbReference>
<dbReference type="GO" id="GO:0008239">
    <property type="term" value="F:dipeptidyl-peptidase activity"/>
    <property type="evidence" value="ECO:0007669"/>
    <property type="project" value="InterPro"/>
</dbReference>
<dbReference type="InterPro" id="IPR013736">
    <property type="entry name" value="Xaa-Pro_dipept_C"/>
</dbReference>